<sequence length="192" mass="22103">MNLKLLILFILTFSSALASDGEYTCGSVQGFNFNTLSQKVLGVSYQIDKVKELKNSGLRSSALNLVQEGMSKVQSISEEYRSYEFCYSFSKRAQHKIDLLAKYKIELALLQKELKEFDDCTFAIMKLEEESKSISEESSFYEKFTQTSKTLTKAELIRRDYSCNQVQKEKLSHFLIEKNLLLSKLYKDSKNS</sequence>
<keyword evidence="1" id="KW-0732">Signal</keyword>
<protein>
    <submittedName>
        <fullName evidence="2">Exported protein</fullName>
    </submittedName>
</protein>
<evidence type="ECO:0000313" key="2">
    <source>
        <dbReference type="EMBL" id="CBW27213.1"/>
    </source>
</evidence>
<gene>
    <name evidence="2" type="ordered locus">BMS_2417</name>
</gene>
<dbReference type="RefSeq" id="WP_014244990.1">
    <property type="nucleotide sequence ID" value="NC_016620.1"/>
</dbReference>
<organism evidence="2 3">
    <name type="scientific">Halobacteriovorax marinus (strain ATCC BAA-682 / DSM 15412 / SJ)</name>
    <name type="common">Bacteriovorax marinus</name>
    <dbReference type="NCBI Taxonomy" id="862908"/>
    <lineage>
        <taxon>Bacteria</taxon>
        <taxon>Pseudomonadati</taxon>
        <taxon>Bdellovibrionota</taxon>
        <taxon>Bacteriovoracia</taxon>
        <taxon>Bacteriovoracales</taxon>
        <taxon>Halobacteriovoraceae</taxon>
        <taxon>Halobacteriovorax</taxon>
    </lineage>
</organism>
<dbReference type="HOGENOM" id="CLU_1413409_0_0_7"/>
<accession>E1X4Y7</accession>
<keyword evidence="3" id="KW-1185">Reference proteome</keyword>
<proteinExistence type="predicted"/>
<dbReference type="AlphaFoldDB" id="E1X4Y7"/>
<evidence type="ECO:0000313" key="3">
    <source>
        <dbReference type="Proteomes" id="UP000008963"/>
    </source>
</evidence>
<name>E1X4Y7_HALMS</name>
<evidence type="ECO:0000256" key="1">
    <source>
        <dbReference type="SAM" id="SignalP"/>
    </source>
</evidence>
<dbReference type="STRING" id="862908.BMS_2417"/>
<dbReference type="PATRIC" id="fig|862908.3.peg.2303"/>
<feature type="signal peptide" evidence="1">
    <location>
        <begin position="1"/>
        <end position="18"/>
    </location>
</feature>
<dbReference type="EMBL" id="FQ312005">
    <property type="protein sequence ID" value="CBW27213.1"/>
    <property type="molecule type" value="Genomic_DNA"/>
</dbReference>
<dbReference type="Proteomes" id="UP000008963">
    <property type="component" value="Chromosome"/>
</dbReference>
<feature type="chain" id="PRO_5003154918" evidence="1">
    <location>
        <begin position="19"/>
        <end position="192"/>
    </location>
</feature>
<reference evidence="3" key="1">
    <citation type="journal article" date="2013" name="ISME J.">
        <title>A small predatory core genome in the divergent marine Bacteriovorax marinus SJ and the terrestrial Bdellovibrio bacteriovorus.</title>
        <authorList>
            <person name="Crossman L.C."/>
            <person name="Chen H."/>
            <person name="Cerdeno-Tarraga A.M."/>
            <person name="Brooks K."/>
            <person name="Quail M.A."/>
            <person name="Pineiro S.A."/>
            <person name="Hobley L."/>
            <person name="Sockett R.E."/>
            <person name="Bentley S.D."/>
            <person name="Parkhill J."/>
            <person name="Williams H.N."/>
            <person name="Stine O.C."/>
        </authorList>
    </citation>
    <scope>NUCLEOTIDE SEQUENCE [LARGE SCALE GENOMIC DNA]</scope>
    <source>
        <strain evidence="3">ATCC BAA-682 / DSM 15412 / SJ</strain>
    </source>
</reference>
<dbReference type="KEGG" id="bmx:BMS_2417"/>